<protein>
    <submittedName>
        <fullName evidence="1">Uncharacterized protein</fullName>
    </submittedName>
</protein>
<accession>W1XNF2</accession>
<reference evidence="1" key="1">
    <citation type="submission" date="2013-12" db="EMBL/GenBank/DDBJ databases">
        <title>A Varibaculum cambriense genome reconstructed from a premature infant gut community with otherwise low bacterial novelty that shifts toward anaerobic metabolism during the third week of life.</title>
        <authorList>
            <person name="Brown C.T."/>
            <person name="Sharon I."/>
            <person name="Thomas B.C."/>
            <person name="Castelle C.J."/>
            <person name="Morowitz M.J."/>
            <person name="Banfield J.F."/>
        </authorList>
    </citation>
    <scope>NUCLEOTIDE SEQUENCE</scope>
</reference>
<comment type="caution">
    <text evidence="1">The sequence shown here is derived from an EMBL/GenBank/DDBJ whole genome shotgun (WGS) entry which is preliminary data.</text>
</comment>
<gene>
    <name evidence="1" type="ORF">Q604_UNBC14493G0002</name>
</gene>
<evidence type="ECO:0000313" key="1">
    <source>
        <dbReference type="EMBL" id="ETJ31000.1"/>
    </source>
</evidence>
<sequence>MDYLFAKLKASKDIYHEFVSG</sequence>
<name>W1XNF2_9ZZZZ</name>
<organism evidence="1">
    <name type="scientific">human gut metagenome</name>
    <dbReference type="NCBI Taxonomy" id="408170"/>
    <lineage>
        <taxon>unclassified sequences</taxon>
        <taxon>metagenomes</taxon>
        <taxon>organismal metagenomes</taxon>
    </lineage>
</organism>
<dbReference type="EMBL" id="AZMM01014493">
    <property type="protein sequence ID" value="ETJ31000.1"/>
    <property type="molecule type" value="Genomic_DNA"/>
</dbReference>
<proteinExistence type="predicted"/>
<dbReference type="AlphaFoldDB" id="W1XNF2"/>
<feature type="non-terminal residue" evidence="1">
    <location>
        <position position="21"/>
    </location>
</feature>